<feature type="compositionally biased region" description="Pro residues" evidence="1">
    <location>
        <begin position="434"/>
        <end position="445"/>
    </location>
</feature>
<evidence type="ECO:0000259" key="2">
    <source>
        <dbReference type="PROSITE" id="PS51782"/>
    </source>
</evidence>
<comment type="caution">
    <text evidence="3">The sequence shown here is derived from an EMBL/GenBank/DDBJ whole genome shotgun (WGS) entry which is preliminary data.</text>
</comment>
<feature type="domain" description="LysM" evidence="2">
    <location>
        <begin position="59"/>
        <end position="104"/>
    </location>
</feature>
<dbReference type="CDD" id="cd00118">
    <property type="entry name" value="LysM"/>
    <property type="match status" value="2"/>
</dbReference>
<feature type="region of interest" description="Disordered" evidence="1">
    <location>
        <begin position="434"/>
        <end position="502"/>
    </location>
</feature>
<dbReference type="EMBL" id="JBHSMH010000036">
    <property type="protein sequence ID" value="MFC5469458.1"/>
    <property type="molecule type" value="Genomic_DNA"/>
</dbReference>
<dbReference type="SMART" id="SM00257">
    <property type="entry name" value="LysM"/>
    <property type="match status" value="2"/>
</dbReference>
<gene>
    <name evidence="3" type="ORF">ACFPPD_12065</name>
</gene>
<dbReference type="PANTHER" id="PTHR33734">
    <property type="entry name" value="LYSM DOMAIN-CONTAINING GPI-ANCHORED PROTEIN 2"/>
    <property type="match status" value="1"/>
</dbReference>
<accession>A0ABW0LUR2</accession>
<dbReference type="RefSeq" id="WP_209750414.1">
    <property type="nucleotide sequence ID" value="NZ_JBHSMH010000036.1"/>
</dbReference>
<name>A0ABW0LUR2_9BACL</name>
<evidence type="ECO:0000313" key="4">
    <source>
        <dbReference type="Proteomes" id="UP001596105"/>
    </source>
</evidence>
<dbReference type="PROSITE" id="PS51782">
    <property type="entry name" value="LYSM"/>
    <property type="match status" value="2"/>
</dbReference>
<dbReference type="PANTHER" id="PTHR33734:SF34">
    <property type="entry name" value="SPOIVD-ASSOCIATED FACTOR A"/>
    <property type="match status" value="1"/>
</dbReference>
<dbReference type="Pfam" id="PF01476">
    <property type="entry name" value="LysM"/>
    <property type="match status" value="2"/>
</dbReference>
<dbReference type="InterPro" id="IPR018392">
    <property type="entry name" value="LysM"/>
</dbReference>
<dbReference type="Gene3D" id="3.10.350.10">
    <property type="entry name" value="LysM domain"/>
    <property type="match status" value="2"/>
</dbReference>
<protein>
    <submittedName>
        <fullName evidence="3">LysM peptidoglycan-binding domain-containing protein</fullName>
    </submittedName>
</protein>
<organism evidence="3 4">
    <name type="scientific">Cohnella suwonensis</name>
    <dbReference type="NCBI Taxonomy" id="696072"/>
    <lineage>
        <taxon>Bacteria</taxon>
        <taxon>Bacillati</taxon>
        <taxon>Bacillota</taxon>
        <taxon>Bacilli</taxon>
        <taxon>Bacillales</taxon>
        <taxon>Paenibacillaceae</taxon>
        <taxon>Cohnella</taxon>
    </lineage>
</organism>
<dbReference type="SUPFAM" id="SSF54106">
    <property type="entry name" value="LysM domain"/>
    <property type="match status" value="2"/>
</dbReference>
<sequence>MKIHMVKQGDTLYLIAKKYNVPLEELIKANPDISNPDAVDIGMKVKIPTHPKTMLGVIHQHVVQQGDTLWKLSKAWGVQLGDLVKANPQLKNPNALLTGEVVNIPQTGDPSGNAPGGGMTTGGMGMGKGMGMGGKANTAVMPATGGKANTAVQPAAEAPVPMPMPMPMPMPAPAPAPAVVQPIAEAPIYGLHVEQVEMIHTYQMPPMQAPVQAAQQTWPHEQPHYGYGIPEPLPGLGGETTMHPGYGYGHAHGYGHPQGVMPVAKAAQPHMGGLYTYHDISYSPPSPQQDEIPNGQTAGCANCGSQSVLPYYYVANPEGQSSADPYSGEGYYGDGRMPYGVPFVSPAAVSPYASAPGAQMPYAAAPYGGYPVMQQAPTFVSPMGDVPVGHAPIAEGLPKAGYGYGQGYGPQYGYGQPVPYGYDGLIPPIPPMPPMGPLPPLPGLPPLRDEGEDMRFAAGDDFPQDAQTQAAPARKRQHKPKAKVAPRQSKPKRKESLPWINW</sequence>
<keyword evidence="4" id="KW-1185">Reference proteome</keyword>
<evidence type="ECO:0000256" key="1">
    <source>
        <dbReference type="SAM" id="MobiDB-lite"/>
    </source>
</evidence>
<proteinExistence type="predicted"/>
<reference evidence="4" key="1">
    <citation type="journal article" date="2019" name="Int. J. Syst. Evol. Microbiol.">
        <title>The Global Catalogue of Microorganisms (GCM) 10K type strain sequencing project: providing services to taxonomists for standard genome sequencing and annotation.</title>
        <authorList>
            <consortium name="The Broad Institute Genomics Platform"/>
            <consortium name="The Broad Institute Genome Sequencing Center for Infectious Disease"/>
            <person name="Wu L."/>
            <person name="Ma J."/>
        </authorList>
    </citation>
    <scope>NUCLEOTIDE SEQUENCE [LARGE SCALE GENOMIC DNA]</scope>
    <source>
        <strain evidence="4">CCUG 57113</strain>
    </source>
</reference>
<feature type="compositionally biased region" description="Basic residues" evidence="1">
    <location>
        <begin position="473"/>
        <end position="493"/>
    </location>
</feature>
<evidence type="ECO:0000313" key="3">
    <source>
        <dbReference type="EMBL" id="MFC5469458.1"/>
    </source>
</evidence>
<feature type="domain" description="LysM" evidence="2">
    <location>
        <begin position="2"/>
        <end position="47"/>
    </location>
</feature>
<dbReference type="InterPro" id="IPR036779">
    <property type="entry name" value="LysM_dom_sf"/>
</dbReference>
<dbReference type="Proteomes" id="UP001596105">
    <property type="component" value="Unassembled WGS sequence"/>
</dbReference>